<protein>
    <submittedName>
        <fullName evidence="1">PTS system, IIC component</fullName>
    </submittedName>
</protein>
<reference evidence="1 2" key="1">
    <citation type="journal article" date="2013" name="PLoS ONE">
        <title>Lactobacillus paracasei comparative genomics: towards species pan-genome definition and exploitation of diversity.</title>
        <authorList>
            <person name="Smokvina T."/>
            <person name="Wels M."/>
            <person name="Polka J."/>
            <person name="Chervaux C."/>
            <person name="Brisse S."/>
            <person name="Boekhorst J."/>
            <person name="van Hylckama Vlieg J.E."/>
            <person name="Siezen R.J."/>
        </authorList>
    </citation>
    <scope>NUCLEOTIDE SEQUENCE [LARGE SCALE GENOMIC DNA]</scope>
    <source>
        <strain evidence="1 2">Lpp14</strain>
    </source>
</reference>
<dbReference type="AlphaFoldDB" id="A0A829GRD5"/>
<evidence type="ECO:0000313" key="1">
    <source>
        <dbReference type="EMBL" id="EPC62674.1"/>
    </source>
</evidence>
<organism evidence="1 2">
    <name type="scientific">Lacticaseibacillus paracasei subsp. paracasei Lpp14</name>
    <dbReference type="NCBI Taxonomy" id="1256204"/>
    <lineage>
        <taxon>Bacteria</taxon>
        <taxon>Bacillati</taxon>
        <taxon>Bacillota</taxon>
        <taxon>Bacilli</taxon>
        <taxon>Lactobacillales</taxon>
        <taxon>Lactobacillaceae</taxon>
        <taxon>Lacticaseibacillus</taxon>
    </lineage>
</organism>
<comment type="caution">
    <text evidence="1">The sequence shown here is derived from an EMBL/GenBank/DDBJ whole genome shotgun (WGS) entry which is preliminary data.</text>
</comment>
<sequence>MKIFMDWLANVFAPKAKKFTQMPAIAAL</sequence>
<accession>A0A829GRD5</accession>
<gene>
    <name evidence="1" type="ORF">Lpp14_07083</name>
</gene>
<evidence type="ECO:0000313" key="2">
    <source>
        <dbReference type="Proteomes" id="UP000014264"/>
    </source>
</evidence>
<dbReference type="Proteomes" id="UP000014264">
    <property type="component" value="Unassembled WGS sequence"/>
</dbReference>
<dbReference type="EMBL" id="ANJZ01000172">
    <property type="protein sequence ID" value="EPC62674.1"/>
    <property type="molecule type" value="Genomic_DNA"/>
</dbReference>
<proteinExistence type="predicted"/>
<name>A0A829GRD5_LACPA</name>